<keyword evidence="3" id="KW-1185">Reference proteome</keyword>
<dbReference type="EMBL" id="CP144750">
    <property type="protein sequence ID" value="WVZ79737.1"/>
    <property type="molecule type" value="Genomic_DNA"/>
</dbReference>
<dbReference type="Proteomes" id="UP001341281">
    <property type="component" value="Chromosome 06"/>
</dbReference>
<gene>
    <name evidence="2" type="ORF">U9M48_027281</name>
</gene>
<evidence type="ECO:0000313" key="2">
    <source>
        <dbReference type="EMBL" id="WVZ79737.1"/>
    </source>
</evidence>
<dbReference type="AlphaFoldDB" id="A0AAQ3WZF9"/>
<feature type="region of interest" description="Disordered" evidence="1">
    <location>
        <begin position="232"/>
        <end position="255"/>
    </location>
</feature>
<name>A0AAQ3WZF9_PASNO</name>
<organism evidence="2 3">
    <name type="scientific">Paspalum notatum var. saurae</name>
    <dbReference type="NCBI Taxonomy" id="547442"/>
    <lineage>
        <taxon>Eukaryota</taxon>
        <taxon>Viridiplantae</taxon>
        <taxon>Streptophyta</taxon>
        <taxon>Embryophyta</taxon>
        <taxon>Tracheophyta</taxon>
        <taxon>Spermatophyta</taxon>
        <taxon>Magnoliopsida</taxon>
        <taxon>Liliopsida</taxon>
        <taxon>Poales</taxon>
        <taxon>Poaceae</taxon>
        <taxon>PACMAD clade</taxon>
        <taxon>Panicoideae</taxon>
        <taxon>Andropogonodae</taxon>
        <taxon>Paspaleae</taxon>
        <taxon>Paspalinae</taxon>
        <taxon>Paspalum</taxon>
    </lineage>
</organism>
<evidence type="ECO:0000256" key="1">
    <source>
        <dbReference type="SAM" id="MobiDB-lite"/>
    </source>
</evidence>
<accession>A0AAQ3WZF9</accession>
<proteinExistence type="predicted"/>
<evidence type="ECO:0000313" key="3">
    <source>
        <dbReference type="Proteomes" id="UP001341281"/>
    </source>
</evidence>
<protein>
    <submittedName>
        <fullName evidence="2">Uncharacterized protein</fullName>
    </submittedName>
</protein>
<reference evidence="2 3" key="1">
    <citation type="submission" date="2024-02" db="EMBL/GenBank/DDBJ databases">
        <title>High-quality chromosome-scale genome assembly of Pensacola bahiagrass (Paspalum notatum Flugge var. saurae).</title>
        <authorList>
            <person name="Vega J.M."/>
            <person name="Podio M."/>
            <person name="Orjuela J."/>
            <person name="Siena L.A."/>
            <person name="Pessino S.C."/>
            <person name="Combes M.C."/>
            <person name="Mariac C."/>
            <person name="Albertini E."/>
            <person name="Pupilli F."/>
            <person name="Ortiz J.P.A."/>
            <person name="Leblanc O."/>
        </authorList>
    </citation>
    <scope>NUCLEOTIDE SEQUENCE [LARGE SCALE GENOMIC DNA]</scope>
    <source>
        <strain evidence="2">R1</strain>
        <tissue evidence="2">Leaf</tissue>
    </source>
</reference>
<sequence>MAHRRRPARDPAPVLPGWRVTYGFLKEKLAQVPRLLRGIVTDLLRLLTRPAPEEAVTNLAEAIENATTAVPDAATAAAATNLAEVIENAATAIPDAAPAAAATNLAEVSKNAATAVPDAVPAAAATNLVEASKNAATAVPDAATAAAATNLAEATKNAATAVPDAATAVPDAATGVNYAGEACATDPDAATALSYAGEAGPYTATGVNSRVAASRTKIKELQQEGAVLLQASSSKVKATPSHPLQPKSVRGGPNRQQQAQAIVAIREILITFFWQGDLGDSYNLDMLFAEEATEEDPVRRAHRTYSIEAANCRKGYMLCLICHLEGENPLL</sequence>